<dbReference type="Gene3D" id="3.40.50.300">
    <property type="entry name" value="P-loop containing nucleotide triphosphate hydrolases"/>
    <property type="match status" value="1"/>
</dbReference>
<accession>A0A811QLR6</accession>
<dbReference type="Pfam" id="PF00685">
    <property type="entry name" value="Sulfotransfer_1"/>
    <property type="match status" value="1"/>
</dbReference>
<comment type="caution">
    <text evidence="5">The sequence shown here is derived from an EMBL/GenBank/DDBJ whole genome shotgun (WGS) entry which is preliminary data.</text>
</comment>
<dbReference type="GO" id="GO:0008146">
    <property type="term" value="F:sulfotransferase activity"/>
    <property type="evidence" value="ECO:0007669"/>
    <property type="project" value="InterPro"/>
</dbReference>
<keyword evidence="2 3" id="KW-0808">Transferase</keyword>
<proteinExistence type="inferred from homology"/>
<evidence type="ECO:0000313" key="5">
    <source>
        <dbReference type="EMBL" id="CAD6257019.1"/>
    </source>
</evidence>
<evidence type="ECO:0000259" key="4">
    <source>
        <dbReference type="Pfam" id="PF00685"/>
    </source>
</evidence>
<organism evidence="5 6">
    <name type="scientific">Miscanthus lutarioriparius</name>
    <dbReference type="NCBI Taxonomy" id="422564"/>
    <lineage>
        <taxon>Eukaryota</taxon>
        <taxon>Viridiplantae</taxon>
        <taxon>Streptophyta</taxon>
        <taxon>Embryophyta</taxon>
        <taxon>Tracheophyta</taxon>
        <taxon>Spermatophyta</taxon>
        <taxon>Magnoliopsida</taxon>
        <taxon>Liliopsida</taxon>
        <taxon>Poales</taxon>
        <taxon>Poaceae</taxon>
        <taxon>PACMAD clade</taxon>
        <taxon>Panicoideae</taxon>
        <taxon>Andropogonodae</taxon>
        <taxon>Andropogoneae</taxon>
        <taxon>Saccharinae</taxon>
        <taxon>Miscanthus</taxon>
    </lineage>
</organism>
<gene>
    <name evidence="5" type="ORF">NCGR_LOCUS40509</name>
</gene>
<dbReference type="OrthoDB" id="205623at2759"/>
<dbReference type="InterPro" id="IPR000863">
    <property type="entry name" value="Sulfotransferase_dom"/>
</dbReference>
<dbReference type="InterPro" id="IPR027417">
    <property type="entry name" value="P-loop_NTPase"/>
</dbReference>
<evidence type="ECO:0000256" key="3">
    <source>
        <dbReference type="RuleBase" id="RU361155"/>
    </source>
</evidence>
<dbReference type="PANTHER" id="PTHR11783">
    <property type="entry name" value="SULFOTRANSFERASE SULT"/>
    <property type="match status" value="1"/>
</dbReference>
<protein>
    <recommendedName>
        <fullName evidence="3">Sulfotransferase</fullName>
        <ecNumber evidence="3">2.8.2.-</ecNumber>
    </recommendedName>
</protein>
<reference evidence="5" key="1">
    <citation type="submission" date="2020-10" db="EMBL/GenBank/DDBJ databases">
        <authorList>
            <person name="Han B."/>
            <person name="Lu T."/>
            <person name="Zhao Q."/>
            <person name="Huang X."/>
            <person name="Zhao Y."/>
        </authorList>
    </citation>
    <scope>NUCLEOTIDE SEQUENCE</scope>
</reference>
<evidence type="ECO:0000256" key="1">
    <source>
        <dbReference type="ARBA" id="ARBA00005771"/>
    </source>
</evidence>
<evidence type="ECO:0000313" key="6">
    <source>
        <dbReference type="Proteomes" id="UP000604825"/>
    </source>
</evidence>
<dbReference type="Proteomes" id="UP000604825">
    <property type="component" value="Unassembled WGS sequence"/>
</dbReference>
<comment type="similarity">
    <text evidence="1 3">Belongs to the sulfotransferase 1 family.</text>
</comment>
<dbReference type="SUPFAM" id="SSF52540">
    <property type="entry name" value="P-loop containing nucleoside triphosphate hydrolases"/>
    <property type="match status" value="1"/>
</dbReference>
<dbReference type="EMBL" id="CAJGYO010000010">
    <property type="protein sequence ID" value="CAD6257019.1"/>
    <property type="molecule type" value="Genomic_DNA"/>
</dbReference>
<name>A0A811QLR6_9POAL</name>
<evidence type="ECO:0000256" key="2">
    <source>
        <dbReference type="ARBA" id="ARBA00022679"/>
    </source>
</evidence>
<sequence length="354" mass="38806">MDAPTEGRRSWAAAFGDMAKLIPTLPLETRCPTVPLRQFSGFWLPEMILSGVAAVHTRFEPRPDDIFLASFPKSGTTWLKALAFATLNRAQHPPSDPGHPLRLRNPHDCVSFFELPSALSESTGGAQEDVFEALPSPRVLATHLPYSLLPERVVADSCSGRVVYVCRDPKDALVSGWLFMKKHTAATAKGAGGEDDDVPPTYPLQDAFELFCAGRCVGGPQWLHVLGYWEESRRRPDKVLFLQYEEMLRDPWTNVKRLAEFMGCPFTVEEETAGTVDAVVELCSLDSLKRSKGNRSGTTILGIENASFFRKGAAGDWRNHLTPEMAARLDEIVDGVLQGSGLTFGGAANDSISV</sequence>
<feature type="domain" description="Sulfotransferase" evidence="4">
    <location>
        <begin position="63"/>
        <end position="340"/>
    </location>
</feature>
<dbReference type="AlphaFoldDB" id="A0A811QLR6"/>
<keyword evidence="6" id="KW-1185">Reference proteome</keyword>
<dbReference type="EC" id="2.8.2.-" evidence="3"/>